<dbReference type="GO" id="GO:0016757">
    <property type="term" value="F:glycosyltransferase activity"/>
    <property type="evidence" value="ECO:0007669"/>
    <property type="project" value="UniProtKB-KW"/>
</dbReference>
<dbReference type="InterPro" id="IPR029044">
    <property type="entry name" value="Nucleotide-diphossugar_trans"/>
</dbReference>
<keyword evidence="4" id="KW-1185">Reference proteome</keyword>
<dbReference type="EC" id="2.4.1.305" evidence="2"/>
<sequence length="312" mass="36142">MIKQNKIAILLAAYNGKQYIQEQIGSILNQKNVEVMIFISIDPSTDGTRELLEATYCTNPYVAILNDVGKFGGAAKNFFRLIRDVDFTPYDFIAFADQDDIWYQDKLSHAIQKLNETKSDGYSSNVLAFWEDGREKLIVKSQPQCQYDYLFEAAGPGCTYVMTQSLAKKIQQCAIDQKEAMNYVWYHDWFCYAFARANGYTWVIDEKPSMRYRQHSDNEVGANYGWKAFLHRFQKVLYGGALEQARDIAFLIGMKDSSFVKEWHALTRWSFIKLVFHAPQCRRKTKDKVLFFIACLILATLVSKRCDFLQVQ</sequence>
<dbReference type="InterPro" id="IPR050834">
    <property type="entry name" value="Glycosyltransf_2"/>
</dbReference>
<dbReference type="EMBL" id="CP021416">
    <property type="protein sequence ID" value="ARU49443.1"/>
    <property type="molecule type" value="Genomic_DNA"/>
</dbReference>
<dbReference type="AlphaFoldDB" id="A0A1Y0HQH6"/>
<dbReference type="KEGG" id="suls:Sdiek1_2292"/>
<evidence type="ECO:0000259" key="1">
    <source>
        <dbReference type="Pfam" id="PF00535"/>
    </source>
</evidence>
<evidence type="ECO:0000313" key="5">
    <source>
        <dbReference type="Proteomes" id="UP000217349"/>
    </source>
</evidence>
<keyword evidence="2" id="KW-0328">Glycosyltransferase</keyword>
<reference evidence="4" key="1">
    <citation type="submission" date="2017-05" db="EMBL/GenBank/DDBJ databases">
        <title>Dechlorination kinetics govern the competition between two new strains of the genus Sulfurospirillum.</title>
        <authorList>
            <person name="Buttet G.F."/>
            <person name="Murray A.M."/>
            <person name="Goris T."/>
            <person name="Burion M."/>
            <person name="Lin B."/>
            <person name="Rolle M."/>
            <person name="Maillard J."/>
        </authorList>
    </citation>
    <scope>NUCLEOTIDE SEQUENCE [LARGE SCALE GENOMIC DNA]</scope>
    <source>
        <strain evidence="4">SL2-1</strain>
    </source>
</reference>
<keyword evidence="2" id="KW-0808">Transferase</keyword>
<dbReference type="PANTHER" id="PTHR43685:SF2">
    <property type="entry name" value="GLYCOSYLTRANSFERASE 2-LIKE DOMAIN-CONTAINING PROTEIN"/>
    <property type="match status" value="1"/>
</dbReference>
<evidence type="ECO:0000313" key="4">
    <source>
        <dbReference type="Proteomes" id="UP000196005"/>
    </source>
</evidence>
<reference evidence="3" key="5">
    <citation type="journal article" date="2020" name="MicrobiologyOpen">
        <title>Tetrachloroethene respiration in Sulfurospirillum species is regulated by a two-component system as unraveled by comparative genomics, transcriptomics, and regulator binding studies.</title>
        <authorList>
            <person name="Esken J."/>
            <person name="Goris T."/>
            <person name="Gadkari J."/>
            <person name="Bischler T."/>
            <person name="Forstner K.U."/>
            <person name="Sharma C.M."/>
            <person name="Diekert G."/>
            <person name="Schubert T."/>
        </authorList>
    </citation>
    <scope>NUCLEOTIDE SEQUENCE</scope>
    <source>
        <strain evidence="3">JPD-1</strain>
    </source>
</reference>
<dbReference type="InterPro" id="IPR001173">
    <property type="entry name" value="Glyco_trans_2-like"/>
</dbReference>
<feature type="domain" description="Glycosyltransferase 2-like" evidence="1">
    <location>
        <begin position="9"/>
        <end position="129"/>
    </location>
</feature>
<organism evidence="2 4">
    <name type="scientific">Sulfurospirillum diekertiae</name>
    <dbReference type="NCBI Taxonomy" id="1854492"/>
    <lineage>
        <taxon>Bacteria</taxon>
        <taxon>Pseudomonadati</taxon>
        <taxon>Campylobacterota</taxon>
        <taxon>Epsilonproteobacteria</taxon>
        <taxon>Campylobacterales</taxon>
        <taxon>Sulfurospirillaceae</taxon>
        <taxon>Sulfurospirillum</taxon>
    </lineage>
</organism>
<dbReference type="OrthoDB" id="9786172at2"/>
<dbReference type="Pfam" id="PF00535">
    <property type="entry name" value="Glycos_transf_2"/>
    <property type="match status" value="1"/>
</dbReference>
<dbReference type="Gene3D" id="3.90.550.10">
    <property type="entry name" value="Spore Coat Polysaccharide Biosynthesis Protein SpsA, Chain A"/>
    <property type="match status" value="1"/>
</dbReference>
<accession>A0A1Y0HQH6</accession>
<dbReference type="RefSeq" id="WP_087439199.1">
    <property type="nucleotide sequence ID" value="NZ_CP021416.1"/>
</dbReference>
<dbReference type="Proteomes" id="UP000196005">
    <property type="component" value="Chromosome"/>
</dbReference>
<evidence type="ECO:0000313" key="3">
    <source>
        <dbReference type="EMBL" id="ATB70323.1"/>
    </source>
</evidence>
<protein>
    <submittedName>
        <fullName evidence="2">UDP-Glc:alpha-D-GlcNAc-diphosphoundecaprenol beta-1,3-glucosyltransferase WfgD</fullName>
        <ecNumber evidence="2">2.4.1.305</ecNumber>
    </submittedName>
</protein>
<dbReference type="PANTHER" id="PTHR43685">
    <property type="entry name" value="GLYCOSYLTRANSFERASE"/>
    <property type="match status" value="1"/>
</dbReference>
<accession>A0A290HFM6</accession>
<evidence type="ECO:0000313" key="2">
    <source>
        <dbReference type="EMBL" id="ARU49443.1"/>
    </source>
</evidence>
<dbReference type="KEGG" id="sulj:SJPD1_2226"/>
<proteinExistence type="predicted"/>
<dbReference type="SUPFAM" id="SSF53448">
    <property type="entry name" value="Nucleotide-diphospho-sugar transferases"/>
    <property type="match status" value="1"/>
</dbReference>
<dbReference type="EMBL" id="CP023275">
    <property type="protein sequence ID" value="ATB70323.1"/>
    <property type="molecule type" value="Genomic_DNA"/>
</dbReference>
<dbReference type="Proteomes" id="UP000217349">
    <property type="component" value="Chromosome"/>
</dbReference>
<gene>
    <name evidence="2" type="ORF">Sdiek1_2292</name>
    <name evidence="3" type="ORF">SJPD1_2226</name>
</gene>
<reference evidence="5" key="2">
    <citation type="submission" date="2017-09" db="EMBL/GenBank/DDBJ databases">
        <title>The complete genome of Sulfurospirillum sp. JPD-1.</title>
        <authorList>
            <person name="Goris T."/>
        </authorList>
    </citation>
    <scope>NUCLEOTIDE SEQUENCE [LARGE SCALE GENOMIC DNA]</scope>
    <source>
        <strain evidence="5">JPD-1</strain>
    </source>
</reference>
<reference evidence="3" key="3">
    <citation type="submission" date="2017-09" db="EMBL/GenBank/DDBJ databases">
        <authorList>
            <person name="Goris T."/>
        </authorList>
    </citation>
    <scope>NUCLEOTIDE SEQUENCE</scope>
    <source>
        <strain evidence="3">JPD-1</strain>
    </source>
</reference>
<reference evidence="2" key="4">
    <citation type="journal article" date="2018" name="FEMS Microbiol. Ecol.">
        <title>Coexistence of two distinct Sulfurospirillum populations respiring tetrachloroethene-genomic and kinetic considerations. .</title>
        <authorList>
            <person name="Buttet G.F."/>
            <person name="Murray A.M."/>
            <person name="Goris T."/>
            <person name="Burion M."/>
            <person name="Jin B."/>
            <person name="Rolle M."/>
            <person name="Holliger C."/>
            <person name="Maillard J."/>
        </authorList>
    </citation>
    <scope>NUCLEOTIDE SEQUENCE</scope>
    <source>
        <strain evidence="2">SL2-1</strain>
    </source>
</reference>
<name>A0A1Y0HQH6_9BACT</name>